<feature type="domain" description="Rhodopsin" evidence="8">
    <location>
        <begin position="8"/>
        <end position="245"/>
    </location>
</feature>
<keyword evidence="2 7" id="KW-0812">Transmembrane</keyword>
<dbReference type="PANTHER" id="PTHR33048:SF123">
    <property type="entry name" value="INTEGRAL MEMBRANE PROTEIN"/>
    <property type="match status" value="1"/>
</dbReference>
<dbReference type="EMBL" id="KZ805309">
    <property type="protein sequence ID" value="PVI06421.1"/>
    <property type="molecule type" value="Genomic_DNA"/>
</dbReference>
<reference evidence="9 10" key="1">
    <citation type="journal article" date="2018" name="Sci. Rep.">
        <title>Comparative genomics provides insights into the lifestyle and reveals functional heterogeneity of dark septate endophytic fungi.</title>
        <authorList>
            <person name="Knapp D.G."/>
            <person name="Nemeth J.B."/>
            <person name="Barry K."/>
            <person name="Hainaut M."/>
            <person name="Henrissat B."/>
            <person name="Johnson J."/>
            <person name="Kuo A."/>
            <person name="Lim J.H.P."/>
            <person name="Lipzen A."/>
            <person name="Nolan M."/>
            <person name="Ohm R.A."/>
            <person name="Tamas L."/>
            <person name="Grigoriev I.V."/>
            <person name="Spatafora J.W."/>
            <person name="Nagy L.G."/>
            <person name="Kovacs G.M."/>
        </authorList>
    </citation>
    <scope>NUCLEOTIDE SEQUENCE [LARGE SCALE GENOMIC DNA]</scope>
    <source>
        <strain evidence="9 10">DSE2036</strain>
    </source>
</reference>
<dbReference type="OrthoDB" id="5329176at2759"/>
<organism evidence="9 10">
    <name type="scientific">Periconia macrospinosa</name>
    <dbReference type="NCBI Taxonomy" id="97972"/>
    <lineage>
        <taxon>Eukaryota</taxon>
        <taxon>Fungi</taxon>
        <taxon>Dikarya</taxon>
        <taxon>Ascomycota</taxon>
        <taxon>Pezizomycotina</taxon>
        <taxon>Dothideomycetes</taxon>
        <taxon>Pleosporomycetidae</taxon>
        <taxon>Pleosporales</taxon>
        <taxon>Massarineae</taxon>
        <taxon>Periconiaceae</taxon>
        <taxon>Periconia</taxon>
    </lineage>
</organism>
<feature type="transmembrane region" description="Helical" evidence="7">
    <location>
        <begin position="149"/>
        <end position="170"/>
    </location>
</feature>
<feature type="region of interest" description="Disordered" evidence="6">
    <location>
        <begin position="255"/>
        <end position="364"/>
    </location>
</feature>
<feature type="compositionally biased region" description="Polar residues" evidence="6">
    <location>
        <begin position="341"/>
        <end position="350"/>
    </location>
</feature>
<accession>A0A2V1E7C7</accession>
<gene>
    <name evidence="9" type="ORF">DM02DRAFT_514823</name>
</gene>
<evidence type="ECO:0000256" key="5">
    <source>
        <dbReference type="ARBA" id="ARBA00038359"/>
    </source>
</evidence>
<feature type="transmembrane region" description="Helical" evidence="7">
    <location>
        <begin position="73"/>
        <end position="93"/>
    </location>
</feature>
<feature type="non-terminal residue" evidence="9">
    <location>
        <position position="1"/>
    </location>
</feature>
<feature type="transmembrane region" description="Helical" evidence="7">
    <location>
        <begin position="182"/>
        <end position="203"/>
    </location>
</feature>
<proteinExistence type="inferred from homology"/>
<feature type="transmembrane region" description="Helical" evidence="7">
    <location>
        <begin position="105"/>
        <end position="129"/>
    </location>
</feature>
<sequence length="364" mass="40271">WSVLIVSVRFYTRAVYIRSPGKDDYAMVAALIFTIGYLACIWVLNSAGLALSSSVLTIDQMITQTKTVLAVEILYYLAVAWIKLSICFCYLRIAAVPSFKLATIYTVWFLAIFCGVCIICTLTQCLPLHKMWDFTGTVQGKCVNTTALFYATSSINIITDFWILCLPAPTLLRIQRPKHEKLALIVVFSLGAFSCIASIVRLHSIRIYTDSEDPFYDSVPVNLWSMVEVNMGIWCASIPALKALVTYHQRKATTQDTNSSYQYHGSGMSGKGASANQPSIAEVAHRDDTMASISDDDDSVPGGDGYRMTRMDSEMPRRAGRESDEGPVQDPAQVSRKKSSGGDSTWSCAESQRDMYPATAEDRV</sequence>
<feature type="compositionally biased region" description="Basic and acidic residues" evidence="6">
    <location>
        <begin position="307"/>
        <end position="324"/>
    </location>
</feature>
<dbReference type="Pfam" id="PF20684">
    <property type="entry name" value="Fung_rhodopsin"/>
    <property type="match status" value="1"/>
</dbReference>
<evidence type="ECO:0000256" key="2">
    <source>
        <dbReference type="ARBA" id="ARBA00022692"/>
    </source>
</evidence>
<evidence type="ECO:0000256" key="7">
    <source>
        <dbReference type="SAM" id="Phobius"/>
    </source>
</evidence>
<evidence type="ECO:0000256" key="3">
    <source>
        <dbReference type="ARBA" id="ARBA00022989"/>
    </source>
</evidence>
<protein>
    <recommendedName>
        <fullName evidence="8">Rhodopsin domain-containing protein</fullName>
    </recommendedName>
</protein>
<evidence type="ECO:0000259" key="8">
    <source>
        <dbReference type="Pfam" id="PF20684"/>
    </source>
</evidence>
<dbReference type="Proteomes" id="UP000244855">
    <property type="component" value="Unassembled WGS sequence"/>
</dbReference>
<keyword evidence="4 7" id="KW-0472">Membrane</keyword>
<dbReference type="PANTHER" id="PTHR33048">
    <property type="entry name" value="PTH11-LIKE INTEGRAL MEMBRANE PROTEIN (AFU_ORTHOLOGUE AFUA_5G11245)"/>
    <property type="match status" value="1"/>
</dbReference>
<dbReference type="STRING" id="97972.A0A2V1E7C7"/>
<name>A0A2V1E7C7_9PLEO</name>
<keyword evidence="3 7" id="KW-1133">Transmembrane helix</keyword>
<dbReference type="AlphaFoldDB" id="A0A2V1E7C7"/>
<evidence type="ECO:0000256" key="1">
    <source>
        <dbReference type="ARBA" id="ARBA00004141"/>
    </source>
</evidence>
<evidence type="ECO:0000313" key="10">
    <source>
        <dbReference type="Proteomes" id="UP000244855"/>
    </source>
</evidence>
<comment type="subcellular location">
    <subcellularLocation>
        <location evidence="1">Membrane</location>
        <topology evidence="1">Multi-pass membrane protein</topology>
    </subcellularLocation>
</comment>
<dbReference type="GO" id="GO:0016020">
    <property type="term" value="C:membrane"/>
    <property type="evidence" value="ECO:0007669"/>
    <property type="project" value="UniProtKB-SubCell"/>
</dbReference>
<dbReference type="InterPro" id="IPR049326">
    <property type="entry name" value="Rhodopsin_dom_fungi"/>
</dbReference>
<feature type="transmembrane region" description="Helical" evidence="7">
    <location>
        <begin position="25"/>
        <end position="44"/>
    </location>
</feature>
<evidence type="ECO:0000256" key="4">
    <source>
        <dbReference type="ARBA" id="ARBA00023136"/>
    </source>
</evidence>
<evidence type="ECO:0000256" key="6">
    <source>
        <dbReference type="SAM" id="MobiDB-lite"/>
    </source>
</evidence>
<dbReference type="InterPro" id="IPR052337">
    <property type="entry name" value="SAT4-like"/>
</dbReference>
<evidence type="ECO:0000313" key="9">
    <source>
        <dbReference type="EMBL" id="PVI06421.1"/>
    </source>
</evidence>
<keyword evidence="10" id="KW-1185">Reference proteome</keyword>
<comment type="similarity">
    <text evidence="5">Belongs to the SAT4 family.</text>
</comment>
<feature type="transmembrane region" description="Helical" evidence="7">
    <location>
        <begin position="223"/>
        <end position="245"/>
    </location>
</feature>